<dbReference type="SMART" id="SM00458">
    <property type="entry name" value="RICIN"/>
    <property type="match status" value="1"/>
</dbReference>
<dbReference type="SUPFAM" id="SSF50370">
    <property type="entry name" value="Ricin B-like lectins"/>
    <property type="match status" value="1"/>
</dbReference>
<keyword evidence="5" id="KW-1185">Reference proteome</keyword>
<dbReference type="HOGENOM" id="CLU_082328_0_0_11"/>
<dbReference type="OrthoDB" id="3298556at2"/>
<reference evidence="4 5" key="1">
    <citation type="submission" date="2012-02" db="EMBL/GenBank/DDBJ databases">
        <title>Complete genome sequence of Actinoplanes missouriensis 431 (= NBRC 102363).</title>
        <authorList>
            <person name="Ohnishi Y."/>
            <person name="Ishikawa J."/>
            <person name="Sekine M."/>
            <person name="Hosoyama A."/>
            <person name="Harada T."/>
            <person name="Narita H."/>
            <person name="Hata T."/>
            <person name="Konno Y."/>
            <person name="Tutikane K."/>
            <person name="Fujita N."/>
            <person name="Horinouchi S."/>
            <person name="Hayakawa M."/>
        </authorList>
    </citation>
    <scope>NUCLEOTIDE SEQUENCE [LARGE SCALE GENOMIC DNA]</scope>
    <source>
        <strain evidence="5">ATCC 14538 / DSM 43046 / CBS 188.64 / JCM 3121 / NBRC 102363 / NCIMB 12654 / NRRL B-3342 / UNCC 431</strain>
    </source>
</reference>
<proteinExistence type="predicted"/>
<feature type="compositionally biased region" description="Low complexity" evidence="1">
    <location>
        <begin position="112"/>
        <end position="202"/>
    </location>
</feature>
<keyword evidence="2" id="KW-1133">Transmembrane helix</keyword>
<keyword evidence="2" id="KW-0812">Transmembrane</keyword>
<evidence type="ECO:0000313" key="5">
    <source>
        <dbReference type="Proteomes" id="UP000007882"/>
    </source>
</evidence>
<organism evidence="4 5">
    <name type="scientific">Actinoplanes missouriensis (strain ATCC 14538 / DSM 43046 / CBS 188.64 / JCM 3121 / NBRC 102363 / NCIMB 12654 / NRRL B-3342 / UNCC 431)</name>
    <dbReference type="NCBI Taxonomy" id="512565"/>
    <lineage>
        <taxon>Bacteria</taxon>
        <taxon>Bacillati</taxon>
        <taxon>Actinomycetota</taxon>
        <taxon>Actinomycetes</taxon>
        <taxon>Micromonosporales</taxon>
        <taxon>Micromonosporaceae</taxon>
        <taxon>Actinoplanes</taxon>
    </lineage>
</organism>
<dbReference type="STRING" id="512565.AMIS_49380"/>
<dbReference type="InterPro" id="IPR000772">
    <property type="entry name" value="Ricin_B_lectin"/>
</dbReference>
<evidence type="ECO:0000313" key="4">
    <source>
        <dbReference type="EMBL" id="BAL90158.1"/>
    </source>
</evidence>
<dbReference type="Proteomes" id="UP000007882">
    <property type="component" value="Chromosome"/>
</dbReference>
<evidence type="ECO:0000256" key="1">
    <source>
        <dbReference type="SAM" id="MobiDB-lite"/>
    </source>
</evidence>
<feature type="transmembrane region" description="Helical" evidence="2">
    <location>
        <begin position="72"/>
        <end position="91"/>
    </location>
</feature>
<dbReference type="Gene3D" id="2.80.10.50">
    <property type="match status" value="1"/>
</dbReference>
<accession>I0HAX1</accession>
<dbReference type="RefSeq" id="WP_014445047.1">
    <property type="nucleotide sequence ID" value="NC_017093.1"/>
</dbReference>
<keyword evidence="2" id="KW-0472">Membrane</keyword>
<dbReference type="PROSITE" id="PS50231">
    <property type="entry name" value="RICIN_B_LECTIN"/>
    <property type="match status" value="1"/>
</dbReference>
<evidence type="ECO:0000259" key="3">
    <source>
        <dbReference type="SMART" id="SM00458"/>
    </source>
</evidence>
<sequence length="327" mass="32974">MGSVGEDGGDNREPLLVRPFVLADDEPRGTSPSAQTWPADPTREIPTQVIPAVPAADPGAAKPRDRRWRRPALLIGAGVAAVLAVAGYAVVRPALQPAVSTSLPDQSLPVVTGPAPSPSATAPSAAPTGDAGNDAAGTGTGETDSGGTADSTAATTDPATATPSSSTTTQPAAPTAAASTTTAAAPATTTAAAPPADLVPPATLVEPRGSLVSSNGLCLDLQGGEAGDGVDVHVDDCNGTSPQRWRLNSDKTLEVLDMCANLVGYGGVELIRCDTRTTAQWAFGENGQLTNAANGMCLTDPYSGARPGKQVFVVRCTGGNNQRWSFR</sequence>
<dbReference type="Pfam" id="PF00652">
    <property type="entry name" value="Ricin_B_lectin"/>
    <property type="match status" value="1"/>
</dbReference>
<dbReference type="InterPro" id="IPR035992">
    <property type="entry name" value="Ricin_B-like_lectins"/>
</dbReference>
<evidence type="ECO:0000256" key="2">
    <source>
        <dbReference type="SAM" id="Phobius"/>
    </source>
</evidence>
<dbReference type="eggNOG" id="COG1472">
    <property type="taxonomic scope" value="Bacteria"/>
</dbReference>
<dbReference type="KEGG" id="ams:AMIS_49380"/>
<feature type="region of interest" description="Disordered" evidence="1">
    <location>
        <begin position="22"/>
        <end position="42"/>
    </location>
</feature>
<gene>
    <name evidence="4" type="ordered locus">AMIS_49380</name>
</gene>
<dbReference type="PATRIC" id="fig|512565.3.peg.4930"/>
<protein>
    <recommendedName>
        <fullName evidence="3">Ricin B lectin domain-containing protein</fullName>
    </recommendedName>
</protein>
<dbReference type="EMBL" id="AP012319">
    <property type="protein sequence ID" value="BAL90158.1"/>
    <property type="molecule type" value="Genomic_DNA"/>
</dbReference>
<feature type="domain" description="Ricin B lectin" evidence="3">
    <location>
        <begin position="208"/>
        <end position="327"/>
    </location>
</feature>
<name>I0HAX1_ACTM4</name>
<dbReference type="AlphaFoldDB" id="I0HAX1"/>
<feature type="region of interest" description="Disordered" evidence="1">
    <location>
        <begin position="100"/>
        <end position="202"/>
    </location>
</feature>